<organism evidence="2 3">
    <name type="scientific">Ruminococcus flavefaciens</name>
    <dbReference type="NCBI Taxonomy" id="1265"/>
    <lineage>
        <taxon>Bacteria</taxon>
        <taxon>Bacillati</taxon>
        <taxon>Bacillota</taxon>
        <taxon>Clostridia</taxon>
        <taxon>Eubacteriales</taxon>
        <taxon>Oscillospiraceae</taxon>
        <taxon>Ruminococcus</taxon>
    </lineage>
</organism>
<evidence type="ECO:0000313" key="2">
    <source>
        <dbReference type="EMBL" id="SEH50399.1"/>
    </source>
</evidence>
<name>A0A1H6IMV8_RUMFL</name>
<keyword evidence="1" id="KW-1133">Transmembrane helix</keyword>
<keyword evidence="1" id="KW-0472">Membrane</keyword>
<dbReference type="EMBL" id="FNWV01000003">
    <property type="protein sequence ID" value="SEH50399.1"/>
    <property type="molecule type" value="Genomic_DNA"/>
</dbReference>
<reference evidence="2 3" key="1">
    <citation type="submission" date="2016-10" db="EMBL/GenBank/DDBJ databases">
        <authorList>
            <person name="de Groot N.N."/>
        </authorList>
    </citation>
    <scope>NUCLEOTIDE SEQUENCE [LARGE SCALE GENOMIC DNA]</scope>
    <source>
        <strain evidence="2 3">YAD2003</strain>
    </source>
</reference>
<gene>
    <name evidence="2" type="ORF">SAMN02910265_01037</name>
</gene>
<evidence type="ECO:0000256" key="1">
    <source>
        <dbReference type="SAM" id="Phobius"/>
    </source>
</evidence>
<dbReference type="Proteomes" id="UP000183190">
    <property type="component" value="Unassembled WGS sequence"/>
</dbReference>
<keyword evidence="1" id="KW-0812">Transmembrane</keyword>
<proteinExistence type="predicted"/>
<feature type="transmembrane region" description="Helical" evidence="1">
    <location>
        <begin position="37"/>
        <end position="56"/>
    </location>
</feature>
<sequence length="59" mass="6457">MKNTMKKTSKVHLVSLIGTIISFLILVISLVTQSFLMAQIVLGVVCVFCVATFLTAKQK</sequence>
<accession>A0A1H6IMV8</accession>
<dbReference type="RefSeq" id="WP_074714936.1">
    <property type="nucleotide sequence ID" value="NZ_FNWV01000003.1"/>
</dbReference>
<feature type="transmembrane region" description="Helical" evidence="1">
    <location>
        <begin position="12"/>
        <end position="31"/>
    </location>
</feature>
<dbReference type="AlphaFoldDB" id="A0A1H6IMV8"/>
<evidence type="ECO:0000313" key="3">
    <source>
        <dbReference type="Proteomes" id="UP000183190"/>
    </source>
</evidence>
<protein>
    <submittedName>
        <fullName evidence="2">Uncharacterized protein</fullName>
    </submittedName>
</protein>